<evidence type="ECO:0000256" key="2">
    <source>
        <dbReference type="ARBA" id="ARBA00022617"/>
    </source>
</evidence>
<evidence type="ECO:0000256" key="1">
    <source>
        <dbReference type="ARBA" id="ARBA00022448"/>
    </source>
</evidence>
<dbReference type="InterPro" id="IPR009056">
    <property type="entry name" value="Cyt_c-like_dom"/>
</dbReference>
<keyword evidence="2 6" id="KW-0349">Heme</keyword>
<dbReference type="AlphaFoldDB" id="A0AAU8NAC3"/>
<keyword evidence="4" id="KW-0249">Electron transport</keyword>
<dbReference type="PANTHER" id="PTHR37823:SF4">
    <property type="entry name" value="MENAQUINOL-CYTOCHROME C REDUCTASE CYTOCHROME B_C SUBUNIT"/>
    <property type="match status" value="1"/>
</dbReference>
<dbReference type="InterPro" id="IPR008168">
    <property type="entry name" value="Cyt_C_IC"/>
</dbReference>
<evidence type="ECO:0000256" key="6">
    <source>
        <dbReference type="PIRSR" id="PIRSR000025-1"/>
    </source>
</evidence>
<evidence type="ECO:0000256" key="3">
    <source>
        <dbReference type="ARBA" id="ARBA00022723"/>
    </source>
</evidence>
<dbReference type="PRINTS" id="PR00605">
    <property type="entry name" value="CYTCHROMECIC"/>
</dbReference>
<feature type="binding site" description="covalent" evidence="6">
    <location>
        <position position="59"/>
    </location>
    <ligand>
        <name>heme c</name>
        <dbReference type="ChEBI" id="CHEBI:61717"/>
    </ligand>
</feature>
<feature type="binding site" description="axial binding residue" evidence="7">
    <location>
        <position position="95"/>
    </location>
    <ligand>
        <name>heme c</name>
        <dbReference type="ChEBI" id="CHEBI:61717"/>
    </ligand>
    <ligandPart>
        <name>Fe</name>
        <dbReference type="ChEBI" id="CHEBI:18248"/>
    </ligandPart>
</feature>
<evidence type="ECO:0000256" key="5">
    <source>
        <dbReference type="ARBA" id="ARBA00023004"/>
    </source>
</evidence>
<keyword evidence="5 7" id="KW-0408">Iron</keyword>
<reference evidence="9" key="1">
    <citation type="submission" date="2024-05" db="EMBL/GenBank/DDBJ databases">
        <title>Draft genome assemblies of 36 bacteria isolated from hibernating arctic ground squirrels.</title>
        <authorList>
            <person name="McKee H."/>
            <person name="Mullen L."/>
            <person name="Drown D.M."/>
            <person name="Duddleston K.N."/>
        </authorList>
    </citation>
    <scope>NUCLEOTIDE SEQUENCE</scope>
    <source>
        <strain evidence="9">AN1007</strain>
    </source>
</reference>
<comment type="PTM">
    <text evidence="6">Binds 1 heme c group covalently per subunit.</text>
</comment>
<dbReference type="InterPro" id="IPR051811">
    <property type="entry name" value="Cytochrome_c550/c551-like"/>
</dbReference>
<proteinExistence type="predicted"/>
<dbReference type="InterPro" id="IPR012218">
    <property type="entry name" value="Cyt_c_BACSU-c550-type"/>
</dbReference>
<dbReference type="PANTHER" id="PTHR37823">
    <property type="entry name" value="CYTOCHROME C-553-LIKE"/>
    <property type="match status" value="1"/>
</dbReference>
<evidence type="ECO:0000256" key="7">
    <source>
        <dbReference type="PIRSR" id="PIRSR000025-2"/>
    </source>
</evidence>
<dbReference type="SUPFAM" id="SSF46626">
    <property type="entry name" value="Cytochrome c"/>
    <property type="match status" value="1"/>
</dbReference>
<keyword evidence="1" id="KW-0813">Transport</keyword>
<evidence type="ECO:0000256" key="4">
    <source>
        <dbReference type="ARBA" id="ARBA00022982"/>
    </source>
</evidence>
<evidence type="ECO:0000313" key="9">
    <source>
        <dbReference type="EMBL" id="XCP94467.1"/>
    </source>
</evidence>
<dbReference type="EMBL" id="CP159992">
    <property type="protein sequence ID" value="XCP94467.1"/>
    <property type="molecule type" value="Genomic_DNA"/>
</dbReference>
<dbReference type="Gene3D" id="1.10.760.10">
    <property type="entry name" value="Cytochrome c-like domain"/>
    <property type="match status" value="1"/>
</dbReference>
<accession>A0AAU8NAC3</accession>
<dbReference type="GO" id="GO:0009055">
    <property type="term" value="F:electron transfer activity"/>
    <property type="evidence" value="ECO:0007669"/>
    <property type="project" value="InterPro"/>
</dbReference>
<dbReference type="PIRSF" id="PIRSF000025">
    <property type="entry name" value="Cytc_Bsub_c550"/>
    <property type="match status" value="1"/>
</dbReference>
<dbReference type="GO" id="GO:0005506">
    <property type="term" value="F:iron ion binding"/>
    <property type="evidence" value="ECO:0007669"/>
    <property type="project" value="InterPro"/>
</dbReference>
<organism evidence="9">
    <name type="scientific">Paenibacillus sp. AN1007</name>
    <dbReference type="NCBI Taxonomy" id="3151385"/>
    <lineage>
        <taxon>Bacteria</taxon>
        <taxon>Bacillati</taxon>
        <taxon>Bacillota</taxon>
        <taxon>Bacilli</taxon>
        <taxon>Bacillales</taxon>
        <taxon>Paenibacillaceae</taxon>
        <taxon>Paenibacillus</taxon>
    </lineage>
</organism>
<gene>
    <name evidence="9" type="ORF">ABXS70_25645</name>
</gene>
<dbReference type="GO" id="GO:0020037">
    <property type="term" value="F:heme binding"/>
    <property type="evidence" value="ECO:0007669"/>
    <property type="project" value="InterPro"/>
</dbReference>
<feature type="binding site" description="axial binding residue" evidence="7">
    <location>
        <position position="60"/>
    </location>
    <ligand>
        <name>heme c</name>
        <dbReference type="ChEBI" id="CHEBI:61717"/>
    </ligand>
    <ligandPart>
        <name>Fe</name>
        <dbReference type="ChEBI" id="CHEBI:18248"/>
    </ligandPart>
</feature>
<keyword evidence="3 7" id="KW-0479">Metal-binding</keyword>
<evidence type="ECO:0000259" key="8">
    <source>
        <dbReference type="PROSITE" id="PS51007"/>
    </source>
</evidence>
<feature type="binding site" description="covalent" evidence="6">
    <location>
        <position position="56"/>
    </location>
    <ligand>
        <name>heme c</name>
        <dbReference type="ChEBI" id="CHEBI:61717"/>
    </ligand>
</feature>
<dbReference type="Pfam" id="PF13442">
    <property type="entry name" value="Cytochrome_CBB3"/>
    <property type="match status" value="1"/>
</dbReference>
<dbReference type="InterPro" id="IPR036909">
    <property type="entry name" value="Cyt_c-like_dom_sf"/>
</dbReference>
<protein>
    <submittedName>
        <fullName evidence="9">Cytochrome c</fullName>
    </submittedName>
</protein>
<sequence length="118" mass="12592">MHKWIMSGVFFAACALAIVLMFTLPGKEEAAQEAKPSMPEVAMDAGQAETLVKANCISCHGDQLQGGVGPALANIGSKDDVEKIYSTIVKGKGGMPSFKGRLQDEEIAHIAMWLAEKK</sequence>
<feature type="domain" description="Cytochrome c" evidence="8">
    <location>
        <begin position="43"/>
        <end position="118"/>
    </location>
</feature>
<name>A0AAU8NAC3_9BACL</name>
<dbReference type="GO" id="GO:0016020">
    <property type="term" value="C:membrane"/>
    <property type="evidence" value="ECO:0007669"/>
    <property type="project" value="InterPro"/>
</dbReference>
<dbReference type="RefSeq" id="WP_342553647.1">
    <property type="nucleotide sequence ID" value="NZ_CP159992.1"/>
</dbReference>
<dbReference type="PROSITE" id="PS51007">
    <property type="entry name" value="CYTC"/>
    <property type="match status" value="1"/>
</dbReference>